<reference evidence="5 7" key="1">
    <citation type="journal article" date="2012" name="Nature">
        <title>Algal genomes reveal evolutionary mosaicism and the fate of nucleomorphs.</title>
        <authorList>
            <consortium name="DOE Joint Genome Institute"/>
            <person name="Curtis B.A."/>
            <person name="Tanifuji G."/>
            <person name="Burki F."/>
            <person name="Gruber A."/>
            <person name="Irimia M."/>
            <person name="Maruyama S."/>
            <person name="Arias M.C."/>
            <person name="Ball S.G."/>
            <person name="Gile G.H."/>
            <person name="Hirakawa Y."/>
            <person name="Hopkins J.F."/>
            <person name="Kuo A."/>
            <person name="Rensing S.A."/>
            <person name="Schmutz J."/>
            <person name="Symeonidi A."/>
            <person name="Elias M."/>
            <person name="Eveleigh R.J."/>
            <person name="Herman E.K."/>
            <person name="Klute M.J."/>
            <person name="Nakayama T."/>
            <person name="Obornik M."/>
            <person name="Reyes-Prieto A."/>
            <person name="Armbrust E.V."/>
            <person name="Aves S.J."/>
            <person name="Beiko R.G."/>
            <person name="Coutinho P."/>
            <person name="Dacks J.B."/>
            <person name="Durnford D.G."/>
            <person name="Fast N.M."/>
            <person name="Green B.R."/>
            <person name="Grisdale C.J."/>
            <person name="Hempel F."/>
            <person name="Henrissat B."/>
            <person name="Hoppner M.P."/>
            <person name="Ishida K."/>
            <person name="Kim E."/>
            <person name="Koreny L."/>
            <person name="Kroth P.G."/>
            <person name="Liu Y."/>
            <person name="Malik S.B."/>
            <person name="Maier U.G."/>
            <person name="McRose D."/>
            <person name="Mock T."/>
            <person name="Neilson J.A."/>
            <person name="Onodera N.T."/>
            <person name="Poole A.M."/>
            <person name="Pritham E.J."/>
            <person name="Richards T.A."/>
            <person name="Rocap G."/>
            <person name="Roy S.W."/>
            <person name="Sarai C."/>
            <person name="Schaack S."/>
            <person name="Shirato S."/>
            <person name="Slamovits C.H."/>
            <person name="Spencer D.F."/>
            <person name="Suzuki S."/>
            <person name="Worden A.Z."/>
            <person name="Zauner S."/>
            <person name="Barry K."/>
            <person name="Bell C."/>
            <person name="Bharti A.K."/>
            <person name="Crow J.A."/>
            <person name="Grimwood J."/>
            <person name="Kramer R."/>
            <person name="Lindquist E."/>
            <person name="Lucas S."/>
            <person name="Salamov A."/>
            <person name="McFadden G.I."/>
            <person name="Lane C.E."/>
            <person name="Keeling P.J."/>
            <person name="Gray M.W."/>
            <person name="Grigoriev I.V."/>
            <person name="Archibald J.M."/>
        </authorList>
    </citation>
    <scope>NUCLEOTIDE SEQUENCE</scope>
    <source>
        <strain evidence="5 7">CCMP2712</strain>
    </source>
</reference>
<dbReference type="InterPro" id="IPR012677">
    <property type="entry name" value="Nucleotide-bd_a/b_plait_sf"/>
</dbReference>
<dbReference type="SMART" id="SM00360">
    <property type="entry name" value="RRM"/>
    <property type="match status" value="2"/>
</dbReference>
<dbReference type="KEGG" id="gtt:GUITHDRAFT_57099"/>
<dbReference type="InterPro" id="IPR050666">
    <property type="entry name" value="ESRP"/>
</dbReference>
<dbReference type="Pfam" id="PF00076">
    <property type="entry name" value="RRM_1"/>
    <property type="match status" value="2"/>
</dbReference>
<dbReference type="PANTHER" id="PTHR13976">
    <property type="entry name" value="HETEROGENEOUS NUCLEAR RIBONUCLEOPROTEIN-RELATED"/>
    <property type="match status" value="1"/>
</dbReference>
<feature type="non-terminal residue" evidence="5">
    <location>
        <position position="1"/>
    </location>
</feature>
<dbReference type="Gene3D" id="3.30.70.330">
    <property type="match status" value="2"/>
</dbReference>
<feature type="domain" description="RRM" evidence="4">
    <location>
        <begin position="1"/>
        <end position="77"/>
    </location>
</feature>
<gene>
    <name evidence="5" type="ORF">GUITHDRAFT_57099</name>
</gene>
<evidence type="ECO:0000256" key="3">
    <source>
        <dbReference type="PROSITE-ProRule" id="PRU00176"/>
    </source>
</evidence>
<keyword evidence="7" id="KW-1185">Reference proteome</keyword>
<proteinExistence type="predicted"/>
<dbReference type="AlphaFoldDB" id="L1K2A3"/>
<dbReference type="eggNOG" id="KOG4211">
    <property type="taxonomic scope" value="Eukaryota"/>
</dbReference>
<keyword evidence="1" id="KW-0677">Repeat</keyword>
<evidence type="ECO:0000313" key="6">
    <source>
        <dbReference type="EnsemblProtists" id="EKX54712"/>
    </source>
</evidence>
<dbReference type="PaxDb" id="55529-EKX54712"/>
<sequence>IVRMRGLPFSVREEDIREFFSGLLVRPHGIFFTSSRDGRPTGEAFVIFERDDEGEKALSLDRKHMGTRYVEVFKSNKPDLVRLCAGCVPAVAPSMPPSLPPSLPPHPHPHSHPMPGSLAAKDLVVKVRGLPYSAKEADVFDFFCSSNVRPSGVNLIQNARGESSGDAYVELGSEEEVMRALALHRSNFGHRYLEIFRTSRAEV</sequence>
<dbReference type="EMBL" id="JH992966">
    <property type="protein sequence ID" value="EKX54712.1"/>
    <property type="molecule type" value="Genomic_DNA"/>
</dbReference>
<reference evidence="7" key="2">
    <citation type="submission" date="2012-11" db="EMBL/GenBank/DDBJ databases">
        <authorList>
            <person name="Kuo A."/>
            <person name="Curtis B.A."/>
            <person name="Tanifuji G."/>
            <person name="Burki F."/>
            <person name="Gruber A."/>
            <person name="Irimia M."/>
            <person name="Maruyama S."/>
            <person name="Arias M.C."/>
            <person name="Ball S.G."/>
            <person name="Gile G.H."/>
            <person name="Hirakawa Y."/>
            <person name="Hopkins J.F."/>
            <person name="Rensing S.A."/>
            <person name="Schmutz J."/>
            <person name="Symeonidi A."/>
            <person name="Elias M."/>
            <person name="Eveleigh R.J."/>
            <person name="Herman E.K."/>
            <person name="Klute M.J."/>
            <person name="Nakayama T."/>
            <person name="Obornik M."/>
            <person name="Reyes-Prieto A."/>
            <person name="Armbrust E.V."/>
            <person name="Aves S.J."/>
            <person name="Beiko R.G."/>
            <person name="Coutinho P."/>
            <person name="Dacks J.B."/>
            <person name="Durnford D.G."/>
            <person name="Fast N.M."/>
            <person name="Green B.R."/>
            <person name="Grisdale C."/>
            <person name="Hempe F."/>
            <person name="Henrissat B."/>
            <person name="Hoppner M.P."/>
            <person name="Ishida K.-I."/>
            <person name="Kim E."/>
            <person name="Koreny L."/>
            <person name="Kroth P.G."/>
            <person name="Liu Y."/>
            <person name="Malik S.-B."/>
            <person name="Maier U.G."/>
            <person name="McRose D."/>
            <person name="Mock T."/>
            <person name="Neilson J.A."/>
            <person name="Onodera N.T."/>
            <person name="Poole A.M."/>
            <person name="Pritham E.J."/>
            <person name="Richards T.A."/>
            <person name="Rocap G."/>
            <person name="Roy S.W."/>
            <person name="Sarai C."/>
            <person name="Schaack S."/>
            <person name="Shirato S."/>
            <person name="Slamovits C.H."/>
            <person name="Spencer D.F."/>
            <person name="Suzuki S."/>
            <person name="Worden A.Z."/>
            <person name="Zauner S."/>
            <person name="Barry K."/>
            <person name="Bell C."/>
            <person name="Bharti A.K."/>
            <person name="Crow J.A."/>
            <person name="Grimwood J."/>
            <person name="Kramer R."/>
            <person name="Lindquist E."/>
            <person name="Lucas S."/>
            <person name="Salamov A."/>
            <person name="McFadden G.I."/>
            <person name="Lane C.E."/>
            <person name="Keeling P.J."/>
            <person name="Gray M.W."/>
            <person name="Grigoriev I.V."/>
            <person name="Archibald J.M."/>
        </authorList>
    </citation>
    <scope>NUCLEOTIDE SEQUENCE</scope>
    <source>
        <strain evidence="7">CCMP2712</strain>
    </source>
</reference>
<evidence type="ECO:0000256" key="2">
    <source>
        <dbReference type="ARBA" id="ARBA00022884"/>
    </source>
</evidence>
<dbReference type="OrthoDB" id="431068at2759"/>
<keyword evidence="2 3" id="KW-0694">RNA-binding</keyword>
<evidence type="ECO:0000256" key="1">
    <source>
        <dbReference type="ARBA" id="ARBA00022737"/>
    </source>
</evidence>
<name>L1K2A3_GUITC</name>
<dbReference type="GeneID" id="17311616"/>
<dbReference type="RefSeq" id="XP_005841692.1">
    <property type="nucleotide sequence ID" value="XM_005841635.1"/>
</dbReference>
<dbReference type="HOGENOM" id="CLU_056462_0_0_1"/>
<organism evidence="5">
    <name type="scientific">Guillardia theta (strain CCMP2712)</name>
    <name type="common">Cryptophyte</name>
    <dbReference type="NCBI Taxonomy" id="905079"/>
    <lineage>
        <taxon>Eukaryota</taxon>
        <taxon>Cryptophyceae</taxon>
        <taxon>Pyrenomonadales</taxon>
        <taxon>Geminigeraceae</taxon>
        <taxon>Guillardia</taxon>
    </lineage>
</organism>
<protein>
    <recommendedName>
        <fullName evidence="4">RRM domain-containing protein</fullName>
    </recommendedName>
</protein>
<dbReference type="STRING" id="905079.L1K2A3"/>
<dbReference type="GO" id="GO:0003723">
    <property type="term" value="F:RNA binding"/>
    <property type="evidence" value="ECO:0007669"/>
    <property type="project" value="UniProtKB-UniRule"/>
</dbReference>
<evidence type="ECO:0000259" key="4">
    <source>
        <dbReference type="PROSITE" id="PS50102"/>
    </source>
</evidence>
<dbReference type="OMA" id="RMMDSNP"/>
<evidence type="ECO:0000313" key="5">
    <source>
        <dbReference type="EMBL" id="EKX54712.1"/>
    </source>
</evidence>
<dbReference type="Proteomes" id="UP000011087">
    <property type="component" value="Unassembled WGS sequence"/>
</dbReference>
<dbReference type="InterPro" id="IPR000504">
    <property type="entry name" value="RRM_dom"/>
</dbReference>
<dbReference type="CDD" id="cd12254">
    <property type="entry name" value="RRM_hnRNPH_ESRPs_RBM12_like"/>
    <property type="match status" value="2"/>
</dbReference>
<reference evidence="6" key="3">
    <citation type="submission" date="2015-06" db="UniProtKB">
        <authorList>
            <consortium name="EnsemblProtists"/>
        </authorList>
    </citation>
    <scope>IDENTIFICATION</scope>
</reference>
<feature type="domain" description="RRM" evidence="4">
    <location>
        <begin position="123"/>
        <end position="200"/>
    </location>
</feature>
<feature type="non-terminal residue" evidence="5">
    <location>
        <position position="203"/>
    </location>
</feature>
<evidence type="ECO:0000313" key="7">
    <source>
        <dbReference type="Proteomes" id="UP000011087"/>
    </source>
</evidence>
<dbReference type="EnsemblProtists" id="EKX54712">
    <property type="protein sequence ID" value="EKX54712"/>
    <property type="gene ID" value="GUITHDRAFT_57099"/>
</dbReference>
<dbReference type="PROSITE" id="PS50102">
    <property type="entry name" value="RRM"/>
    <property type="match status" value="2"/>
</dbReference>
<dbReference type="SUPFAM" id="SSF54928">
    <property type="entry name" value="RNA-binding domain, RBD"/>
    <property type="match status" value="2"/>
</dbReference>
<accession>L1K2A3</accession>
<dbReference type="InterPro" id="IPR035979">
    <property type="entry name" value="RBD_domain_sf"/>
</dbReference>